<keyword evidence="7 9" id="KW-0119">Carbohydrate metabolism</keyword>
<protein>
    <recommendedName>
        <fullName evidence="3 9">Xylose isomerase</fullName>
        <ecNumber evidence="3 9">5.3.1.5</ecNumber>
    </recommendedName>
</protein>
<organism evidence="12 13">
    <name type="scientific">Jiulongibacter sediminis</name>
    <dbReference type="NCBI Taxonomy" id="1605367"/>
    <lineage>
        <taxon>Bacteria</taxon>
        <taxon>Pseudomonadati</taxon>
        <taxon>Bacteroidota</taxon>
        <taxon>Cytophagia</taxon>
        <taxon>Cytophagales</taxon>
        <taxon>Leadbetterellaceae</taxon>
        <taxon>Jiulongibacter</taxon>
    </lineage>
</organism>
<comment type="catalytic activity">
    <reaction evidence="8 9 10">
        <text>alpha-D-xylose = alpha-D-xylulofuranose</text>
        <dbReference type="Rhea" id="RHEA:22816"/>
        <dbReference type="ChEBI" id="CHEBI:28518"/>
        <dbReference type="ChEBI" id="CHEBI:188998"/>
        <dbReference type="EC" id="5.3.1.5"/>
    </reaction>
</comment>
<feature type="active site" evidence="9">
    <location>
        <position position="108"/>
    </location>
</feature>
<evidence type="ECO:0000256" key="7">
    <source>
        <dbReference type="ARBA" id="ARBA00023277"/>
    </source>
</evidence>
<evidence type="ECO:0000256" key="3">
    <source>
        <dbReference type="ARBA" id="ARBA00011958"/>
    </source>
</evidence>
<dbReference type="Proteomes" id="UP000050454">
    <property type="component" value="Unassembled WGS sequence"/>
</dbReference>
<feature type="binding site" evidence="9">
    <location>
        <position position="275"/>
    </location>
    <ligand>
        <name>Mg(2+)</name>
        <dbReference type="ChEBI" id="CHEBI:18420"/>
        <label>2</label>
    </ligand>
</feature>
<evidence type="ECO:0000256" key="8">
    <source>
        <dbReference type="ARBA" id="ARBA00033659"/>
    </source>
</evidence>
<dbReference type="GO" id="GO:0009045">
    <property type="term" value="F:xylose isomerase activity"/>
    <property type="evidence" value="ECO:0007669"/>
    <property type="project" value="UniProtKB-UniRule"/>
</dbReference>
<feature type="binding site" evidence="9">
    <location>
        <position position="346"/>
    </location>
    <ligand>
        <name>Mg(2+)</name>
        <dbReference type="ChEBI" id="CHEBI:18420"/>
        <label>1</label>
    </ligand>
</feature>
<dbReference type="InterPro" id="IPR001998">
    <property type="entry name" value="Xylose_isomerase"/>
</dbReference>
<dbReference type="NCBIfam" id="NF003998">
    <property type="entry name" value="PRK05474.1"/>
    <property type="match status" value="1"/>
</dbReference>
<keyword evidence="6 9" id="KW-0413">Isomerase</keyword>
<dbReference type="GO" id="GO:0000287">
    <property type="term" value="F:magnesium ion binding"/>
    <property type="evidence" value="ECO:0007669"/>
    <property type="project" value="UniProtKB-UniRule"/>
</dbReference>
<feature type="binding site" evidence="9">
    <location>
        <position position="239"/>
    </location>
    <ligand>
        <name>Mg(2+)</name>
        <dbReference type="ChEBI" id="CHEBI:18420"/>
        <label>1</label>
    </ligand>
</feature>
<dbReference type="PANTHER" id="PTHR48408:SF1">
    <property type="entry name" value="XYLOSE ISOMERASE"/>
    <property type="match status" value="1"/>
</dbReference>
<feature type="active site" evidence="9">
    <location>
        <position position="111"/>
    </location>
</feature>
<comment type="subunit">
    <text evidence="2 9 11">Homotetramer.</text>
</comment>
<dbReference type="InterPro" id="IPR036237">
    <property type="entry name" value="Xyl_isomerase-like_sf"/>
</dbReference>
<sequence length="443" mass="49508">MNLTLGDKEFFPFIKEPIKFEGRESDNPMAFKYYDENRVVAGKTMRDHLRFAVAYWHTFCGTGGDPFGPGTHIFPWDSQKDALGAAHDKMDAAFEFFTKLGAGWWCFHDVDMSPEGNSVKEYESNLRKMVDYAKQKQAASGVKLLWGTANVFTNPRYMNGASTNPNFDVVAHAGLQVKNAIDATIELGGEGYTFWGGREGYMSLLNTNTKAELAHLGQFLKIASEYGRKNGFEGKYYIEPKPAEPTKHQYDFDSQTVIGFLREHGLENDFAINAEVNHATLAGHTFAHELQMAADAGMLGSIDANRGDYQNGWDTDQFPVDLYEVTEAMLVILEAGGFKTGGVNFDAKTRRNSTDLEDIFIAHIGGMDVFARALLVANDILTKSPYKKLRADRYASFNSGNGAKFEKGELTLEDLRNIAHELGEPAQISGKQEYYEMILNQYI</sequence>
<feature type="binding site" evidence="9">
    <location>
        <position position="316"/>
    </location>
    <ligand>
        <name>Mg(2+)</name>
        <dbReference type="ChEBI" id="CHEBI:18420"/>
        <label>2</label>
    </ligand>
</feature>
<evidence type="ECO:0000256" key="10">
    <source>
        <dbReference type="RuleBase" id="RU000609"/>
    </source>
</evidence>
<dbReference type="FunFam" id="3.20.20.150:FF:000002">
    <property type="entry name" value="Xylose isomerase"/>
    <property type="match status" value="1"/>
</dbReference>
<evidence type="ECO:0000256" key="6">
    <source>
        <dbReference type="ARBA" id="ARBA00023235"/>
    </source>
</evidence>
<dbReference type="SUPFAM" id="SSF51658">
    <property type="entry name" value="Xylose isomerase-like"/>
    <property type="match status" value="1"/>
</dbReference>
<dbReference type="HAMAP" id="MF_00455">
    <property type="entry name" value="Xylose_isom_A"/>
    <property type="match status" value="1"/>
</dbReference>
<keyword evidence="9" id="KW-0460">Magnesium</keyword>
<evidence type="ECO:0000256" key="9">
    <source>
        <dbReference type="HAMAP-Rule" id="MF_00455"/>
    </source>
</evidence>
<dbReference type="InterPro" id="IPR013452">
    <property type="entry name" value="Xylose_isom_bac"/>
</dbReference>
<evidence type="ECO:0000313" key="13">
    <source>
        <dbReference type="Proteomes" id="UP000050454"/>
    </source>
</evidence>
<dbReference type="PATRIC" id="fig|1605367.3.peg.2579"/>
<name>A0A0P7BP66_9BACT</name>
<feature type="binding site" evidence="9">
    <location>
        <position position="314"/>
    </location>
    <ligand>
        <name>Mg(2+)</name>
        <dbReference type="ChEBI" id="CHEBI:18420"/>
        <label>2</label>
    </ligand>
</feature>
<dbReference type="OrthoDB" id="9763981at2"/>
<evidence type="ECO:0000256" key="1">
    <source>
        <dbReference type="ARBA" id="ARBA00005765"/>
    </source>
</evidence>
<keyword evidence="4 9" id="KW-0859">Xylose metabolism</keyword>
<evidence type="ECO:0000256" key="4">
    <source>
        <dbReference type="ARBA" id="ARBA00022629"/>
    </source>
</evidence>
<gene>
    <name evidence="9" type="primary">xylA</name>
    <name evidence="12" type="ORF">AFM12_06080</name>
</gene>
<dbReference type="Gene3D" id="3.20.20.150">
    <property type="entry name" value="Divalent-metal-dependent TIM barrel enzymes"/>
    <property type="match status" value="1"/>
</dbReference>
<evidence type="ECO:0000256" key="5">
    <source>
        <dbReference type="ARBA" id="ARBA00022723"/>
    </source>
</evidence>
<evidence type="ECO:0000256" key="11">
    <source>
        <dbReference type="RuleBase" id="RU000610"/>
    </source>
</evidence>
<dbReference type="EC" id="5.3.1.5" evidence="3 9"/>
<feature type="binding site" evidence="9">
    <location>
        <position position="303"/>
    </location>
    <ligand>
        <name>Mg(2+)</name>
        <dbReference type="ChEBI" id="CHEBI:18420"/>
        <label>1</label>
    </ligand>
</feature>
<dbReference type="AlphaFoldDB" id="A0A0P7BP66"/>
<dbReference type="GO" id="GO:0005737">
    <property type="term" value="C:cytoplasm"/>
    <property type="evidence" value="ECO:0007669"/>
    <property type="project" value="UniProtKB-SubCell"/>
</dbReference>
<dbReference type="PROSITE" id="PS51415">
    <property type="entry name" value="XYLOSE_ISOMERASE"/>
    <property type="match status" value="1"/>
</dbReference>
<comment type="cofactor">
    <cofactor evidence="9">
        <name>Mg(2+)</name>
        <dbReference type="ChEBI" id="CHEBI:18420"/>
    </cofactor>
    <text evidence="9">Binds 2 magnesium ions per subunit.</text>
</comment>
<reference evidence="12 13" key="1">
    <citation type="submission" date="2015-07" db="EMBL/GenBank/DDBJ databases">
        <title>The draft genome sequence of Leadbetterella sp. JN14-9.</title>
        <authorList>
            <person name="Liu Y."/>
            <person name="Du J."/>
            <person name="Shao Z."/>
        </authorList>
    </citation>
    <scope>NUCLEOTIDE SEQUENCE [LARGE SCALE GENOMIC DNA]</scope>
    <source>
        <strain evidence="12 13">JN14-9</strain>
    </source>
</reference>
<comment type="subcellular location">
    <subcellularLocation>
        <location evidence="9 11">Cytoplasm</location>
    </subcellularLocation>
</comment>
<dbReference type="NCBIfam" id="TIGR02630">
    <property type="entry name" value="xylose_isom_A"/>
    <property type="match status" value="1"/>
</dbReference>
<dbReference type="PRINTS" id="PR00688">
    <property type="entry name" value="XYLOSISMRASE"/>
</dbReference>
<dbReference type="EMBL" id="LGTQ01000006">
    <property type="protein sequence ID" value="KPM48983.1"/>
    <property type="molecule type" value="Genomic_DNA"/>
</dbReference>
<dbReference type="PANTHER" id="PTHR48408">
    <property type="match status" value="1"/>
</dbReference>
<keyword evidence="13" id="KW-1185">Reference proteome</keyword>
<dbReference type="STRING" id="1605367.AFM12_06080"/>
<comment type="caution">
    <text evidence="12">The sequence shown here is derived from an EMBL/GenBank/DDBJ whole genome shotgun (WGS) entry which is preliminary data.</text>
</comment>
<feature type="binding site" evidence="9">
    <location>
        <position position="278"/>
    </location>
    <ligand>
        <name>Mg(2+)</name>
        <dbReference type="ChEBI" id="CHEBI:18420"/>
        <label>2</label>
    </ligand>
</feature>
<accession>A0A0P7BP66</accession>
<comment type="similarity">
    <text evidence="1 9 10">Belongs to the xylose isomerase family.</text>
</comment>
<evidence type="ECO:0000256" key="2">
    <source>
        <dbReference type="ARBA" id="ARBA00011881"/>
    </source>
</evidence>
<dbReference type="GO" id="GO:0042732">
    <property type="term" value="P:D-xylose metabolic process"/>
    <property type="evidence" value="ECO:0007669"/>
    <property type="project" value="UniProtKB-UniRule"/>
</dbReference>
<feature type="binding site" evidence="9">
    <location>
        <position position="275"/>
    </location>
    <ligand>
        <name>Mg(2+)</name>
        <dbReference type="ChEBI" id="CHEBI:18420"/>
        <label>1</label>
    </ligand>
</feature>
<keyword evidence="5 9" id="KW-0479">Metal-binding</keyword>
<keyword evidence="9" id="KW-0963">Cytoplasm</keyword>
<evidence type="ECO:0000313" key="12">
    <source>
        <dbReference type="EMBL" id="KPM48983.1"/>
    </source>
</evidence>
<proteinExistence type="inferred from homology"/>